<keyword evidence="1" id="KW-0472">Membrane</keyword>
<dbReference type="Proteomes" id="UP000005113">
    <property type="component" value="Unassembled WGS sequence"/>
</dbReference>
<keyword evidence="2" id="KW-0732">Signal</keyword>
<keyword evidence="1" id="KW-0812">Transmembrane</keyword>
<feature type="transmembrane region" description="Helical" evidence="1">
    <location>
        <begin position="56"/>
        <end position="75"/>
    </location>
</feature>
<proteinExistence type="predicted"/>
<dbReference type="AlphaFoldDB" id="J0P3H7"/>
<feature type="chain" id="PRO_5003737394" evidence="2">
    <location>
        <begin position="29"/>
        <end position="98"/>
    </location>
</feature>
<feature type="signal peptide" evidence="2">
    <location>
        <begin position="1"/>
        <end position="28"/>
    </location>
</feature>
<organism evidence="3 4">
    <name type="scientific">Saprospira grandis DSM 2844</name>
    <dbReference type="NCBI Taxonomy" id="694433"/>
    <lineage>
        <taxon>Bacteria</taxon>
        <taxon>Pseudomonadati</taxon>
        <taxon>Bacteroidota</taxon>
        <taxon>Saprospiria</taxon>
        <taxon>Saprospirales</taxon>
        <taxon>Saprospiraceae</taxon>
        <taxon>Saprospira</taxon>
    </lineage>
</organism>
<evidence type="ECO:0000256" key="2">
    <source>
        <dbReference type="SAM" id="SignalP"/>
    </source>
</evidence>
<reference evidence="4" key="1">
    <citation type="journal article" date="2012" name="Stand. Genomic Sci.">
        <title>Permanent draft genome sequence of the gliding predator Saprospira grandis strain Sa g1 (= HR1).</title>
        <authorList>
            <person name="Mavromatis K."/>
            <person name="Chertkov O."/>
            <person name="Lapidus A."/>
            <person name="Nolan M."/>
            <person name="Lucas S."/>
            <person name="Tice H."/>
            <person name="Del Rio T.G."/>
            <person name="Cheng J.F."/>
            <person name="Han C."/>
            <person name="Tapia R."/>
            <person name="Bruce D."/>
            <person name="Goodwin L.A."/>
            <person name="Pitluck S."/>
            <person name="Huntemann M."/>
            <person name="Liolios K."/>
            <person name="Pagani I."/>
            <person name="Ivanova N."/>
            <person name="Mikhailova N."/>
            <person name="Pati A."/>
            <person name="Chen A."/>
            <person name="Palaniappan K."/>
            <person name="Land M."/>
            <person name="Brambilla E.M."/>
            <person name="Rohde M."/>
            <person name="Spring S."/>
            <person name="Goker M."/>
            <person name="Detter J.C."/>
            <person name="Bristow J."/>
            <person name="Eisen J.A."/>
            <person name="Markowitz V."/>
            <person name="Hugenholtz P."/>
            <person name="Kyrpides N.C."/>
            <person name="Klenk H.P."/>
            <person name="Woyke T."/>
        </authorList>
    </citation>
    <scope>NUCLEOTIDE SEQUENCE [LARGE SCALE GENOMIC DNA]</scope>
    <source>
        <strain evidence="4">DSM 2844</strain>
    </source>
</reference>
<gene>
    <name evidence="3" type="ORF">SapgrDRAFT_2713</name>
</gene>
<dbReference type="HOGENOM" id="CLU_177656_0_0_10"/>
<dbReference type="RefSeq" id="WP_002660104.1">
    <property type="nucleotide sequence ID" value="NZ_JH719942.1"/>
</dbReference>
<accession>J0P3H7</accession>
<evidence type="ECO:0000256" key="1">
    <source>
        <dbReference type="SAM" id="Phobius"/>
    </source>
</evidence>
<evidence type="ECO:0000313" key="4">
    <source>
        <dbReference type="Proteomes" id="UP000005113"/>
    </source>
</evidence>
<dbReference type="OrthoDB" id="678747at2"/>
<keyword evidence="1" id="KW-1133">Transmembrane helix</keyword>
<sequence length="98" mass="11141">MKAIKKYLYLFSLALSLFLVVAPQQELAAQCPMCRMSAEADLKSGGTKAKGLNNGILYMLILPYILMGTIGFIWYRNQRQVGQQQQFKDLRLLLEPLD</sequence>
<protein>
    <submittedName>
        <fullName evidence="3">Uncharacterized protein</fullName>
    </submittedName>
</protein>
<evidence type="ECO:0000313" key="3">
    <source>
        <dbReference type="EMBL" id="EJF54369.1"/>
    </source>
</evidence>
<name>J0P3H7_9BACT</name>
<dbReference type="EMBL" id="JH719942">
    <property type="protein sequence ID" value="EJF54369.1"/>
    <property type="molecule type" value="Genomic_DNA"/>
</dbReference>